<dbReference type="PANTHER" id="PTHR30408">
    <property type="entry name" value="TYPE-1 RESTRICTION ENZYME ECOKI SPECIFICITY PROTEIN"/>
    <property type="match status" value="1"/>
</dbReference>
<organism evidence="6 7">
    <name type="scientific">Lacibacter cauensis</name>
    <dbReference type="NCBI Taxonomy" id="510947"/>
    <lineage>
        <taxon>Bacteria</taxon>
        <taxon>Pseudomonadati</taxon>
        <taxon>Bacteroidota</taxon>
        <taxon>Chitinophagia</taxon>
        <taxon>Chitinophagales</taxon>
        <taxon>Chitinophagaceae</taxon>
        <taxon>Lacibacter</taxon>
    </lineage>
</organism>
<protein>
    <submittedName>
        <fullName evidence="6">Type I restriction enzyme S subunit</fullName>
    </submittedName>
</protein>
<dbReference type="OrthoDB" id="667970at2"/>
<dbReference type="Proteomes" id="UP000316167">
    <property type="component" value="Unassembled WGS sequence"/>
</dbReference>
<evidence type="ECO:0000256" key="4">
    <source>
        <dbReference type="SAM" id="Coils"/>
    </source>
</evidence>
<evidence type="ECO:0000256" key="1">
    <source>
        <dbReference type="ARBA" id="ARBA00010923"/>
    </source>
</evidence>
<dbReference type="GO" id="GO:0009307">
    <property type="term" value="P:DNA restriction-modification system"/>
    <property type="evidence" value="ECO:0007669"/>
    <property type="project" value="UniProtKB-KW"/>
</dbReference>
<keyword evidence="7" id="KW-1185">Reference proteome</keyword>
<dbReference type="Pfam" id="PF01420">
    <property type="entry name" value="Methylase_S"/>
    <property type="match status" value="2"/>
</dbReference>
<evidence type="ECO:0000313" key="6">
    <source>
        <dbReference type="EMBL" id="TWI79028.1"/>
    </source>
</evidence>
<comment type="similarity">
    <text evidence="1">Belongs to the type-I restriction system S methylase family.</text>
</comment>
<sequence length="402" mass="46733">MKQAAGKNKVEEDKKTFYNLLIPADWEISTVGVAFEICNNLRFPISEEERKKIKGIYPYYGPTKVQDYINEYRLDGKYVLIGEDGDHFLKWKELPMTLLVEGKFNVNNHAHVIKGSKNITEWFFYYFNHKELTPYLTRQGAGRYKLTKNSLENIPIPLPPIFEQKAIAAILGSCDLNIKIVELLIVQKELRKKWLIKQLLTGKKRIEGFAEEWKEVHIRDIANEVSIRNKTDKQLTVLSCTKYSGLVPSLEYFGRRIFADDVSPYKIVPKNHFAYATNHIEEGSIGYQESYDEALISPMYTVFKTDKSVNDHFFYRLLKSHPLVYQYQNRMEGSIDRRGGLRWDAFSIIKIHLPSLEEQAAIAKILLMADKEISLLKSKVEKLRQKKKGLMQQLLTGKTRIK</sequence>
<reference evidence="6 7" key="1">
    <citation type="journal article" date="2015" name="Stand. Genomic Sci.">
        <title>Genomic Encyclopedia of Bacterial and Archaeal Type Strains, Phase III: the genomes of soil and plant-associated and newly described type strains.</title>
        <authorList>
            <person name="Whitman W.B."/>
            <person name="Woyke T."/>
            <person name="Klenk H.P."/>
            <person name="Zhou Y."/>
            <person name="Lilburn T.G."/>
            <person name="Beck B.J."/>
            <person name="De Vos P."/>
            <person name="Vandamme P."/>
            <person name="Eisen J.A."/>
            <person name="Garrity G."/>
            <person name="Hugenholtz P."/>
            <person name="Kyrpides N.C."/>
        </authorList>
    </citation>
    <scope>NUCLEOTIDE SEQUENCE [LARGE SCALE GENOMIC DNA]</scope>
    <source>
        <strain evidence="6 7">CGMCC 1.7271</strain>
    </source>
</reference>
<evidence type="ECO:0000256" key="3">
    <source>
        <dbReference type="ARBA" id="ARBA00023125"/>
    </source>
</evidence>
<dbReference type="RefSeq" id="WP_144887818.1">
    <property type="nucleotide sequence ID" value="NZ_VLLE01000006.1"/>
</dbReference>
<feature type="coiled-coil region" evidence="4">
    <location>
        <begin position="366"/>
        <end position="393"/>
    </location>
</feature>
<accession>A0A562SCM9</accession>
<gene>
    <name evidence="6" type="ORF">IQ13_3420</name>
</gene>
<dbReference type="Gene3D" id="3.90.220.20">
    <property type="entry name" value="DNA methylase specificity domains"/>
    <property type="match status" value="2"/>
</dbReference>
<evidence type="ECO:0000256" key="2">
    <source>
        <dbReference type="ARBA" id="ARBA00022747"/>
    </source>
</evidence>
<feature type="domain" description="Type I restriction modification DNA specificity" evidence="5">
    <location>
        <begin position="211"/>
        <end position="383"/>
    </location>
</feature>
<dbReference type="GO" id="GO:0003677">
    <property type="term" value="F:DNA binding"/>
    <property type="evidence" value="ECO:0007669"/>
    <property type="project" value="UniProtKB-KW"/>
</dbReference>
<comment type="caution">
    <text evidence="6">The sequence shown here is derived from an EMBL/GenBank/DDBJ whole genome shotgun (WGS) entry which is preliminary data.</text>
</comment>
<keyword evidence="4" id="KW-0175">Coiled coil</keyword>
<dbReference type="EMBL" id="VLLE01000006">
    <property type="protein sequence ID" value="TWI79028.1"/>
    <property type="molecule type" value="Genomic_DNA"/>
</dbReference>
<evidence type="ECO:0000259" key="5">
    <source>
        <dbReference type="Pfam" id="PF01420"/>
    </source>
</evidence>
<keyword evidence="3" id="KW-0238">DNA-binding</keyword>
<dbReference type="InterPro" id="IPR052021">
    <property type="entry name" value="Type-I_RS_S_subunit"/>
</dbReference>
<keyword evidence="2" id="KW-0680">Restriction system</keyword>
<feature type="domain" description="Type I restriction modification DNA specificity" evidence="5">
    <location>
        <begin position="23"/>
        <end position="181"/>
    </location>
</feature>
<dbReference type="AlphaFoldDB" id="A0A562SCM9"/>
<dbReference type="PANTHER" id="PTHR30408:SF12">
    <property type="entry name" value="TYPE I RESTRICTION ENZYME MJAVIII SPECIFICITY SUBUNIT"/>
    <property type="match status" value="1"/>
</dbReference>
<proteinExistence type="inferred from homology"/>
<dbReference type="InterPro" id="IPR044946">
    <property type="entry name" value="Restrct_endonuc_typeI_TRD_sf"/>
</dbReference>
<evidence type="ECO:0000313" key="7">
    <source>
        <dbReference type="Proteomes" id="UP000316167"/>
    </source>
</evidence>
<dbReference type="InterPro" id="IPR000055">
    <property type="entry name" value="Restrct_endonuc_typeI_TRD"/>
</dbReference>
<dbReference type="Gene3D" id="1.10.287.1120">
    <property type="entry name" value="Bipartite methylase S protein"/>
    <property type="match status" value="1"/>
</dbReference>
<dbReference type="SUPFAM" id="SSF116734">
    <property type="entry name" value="DNA methylase specificity domain"/>
    <property type="match status" value="2"/>
</dbReference>
<dbReference type="CDD" id="cd17262">
    <property type="entry name" value="RMtype1_S_Aco12261I-TRD2-CR2"/>
    <property type="match status" value="1"/>
</dbReference>
<name>A0A562SCM9_9BACT</name>